<dbReference type="KEGG" id="vg:15012414"/>
<evidence type="ECO:0000313" key="1">
    <source>
        <dbReference type="EMBL" id="AGH07400.1"/>
    </source>
</evidence>
<gene>
    <name evidence="1" type="ORF">SUFG_00032</name>
</gene>
<dbReference type="RefSeq" id="YP_007675816.1">
    <property type="nucleotide sequence ID" value="NC_020862.2"/>
</dbReference>
<keyword evidence="2" id="KW-1185">Reference proteome</keyword>
<organism evidence="1 2">
    <name type="scientific">Sulfitobacter phage phiCB2047-B</name>
    <dbReference type="NCBI Taxonomy" id="754046"/>
    <lineage>
        <taxon>Viruses</taxon>
        <taxon>Duplodnaviria</taxon>
        <taxon>Heunggongvirae</taxon>
        <taxon>Uroviricota</taxon>
        <taxon>Caudoviricetes</taxon>
        <taxon>Schitoviridae</taxon>
        <taxon>Rhodovirinae</taxon>
        <taxon>Raunefjordenvirus</taxon>
        <taxon>Raunefjordenvirus CB2047B</taxon>
    </lineage>
</organism>
<evidence type="ECO:0000313" key="2">
    <source>
        <dbReference type="Proteomes" id="UP000207593"/>
    </source>
</evidence>
<accession>M4PQM4</accession>
<dbReference type="EMBL" id="HQ317387">
    <property type="protein sequence ID" value="AGH07400.1"/>
    <property type="molecule type" value="Genomic_DNA"/>
</dbReference>
<protein>
    <submittedName>
        <fullName evidence="1">Uncharacterized protein</fullName>
    </submittedName>
</protein>
<name>M4PQM4_9CAUD</name>
<dbReference type="GeneID" id="15012414"/>
<reference evidence="1 2" key="1">
    <citation type="journal article" date="2014" name="Genome Announc.">
        <title>Genome Sequence of the Sulfitobacter sp. Strain 2047-Infecting Lytic Phage {Phi}CB2047-B.</title>
        <authorList>
            <person name="Ankrah N.Y."/>
            <person name="Budinoff C.R."/>
            <person name="Wilson W.H."/>
            <person name="Wilhelm S.W."/>
            <person name="Buchan A."/>
        </authorList>
    </citation>
    <scope>NUCLEOTIDE SEQUENCE [LARGE SCALE GENOMIC DNA]</scope>
    <source>
        <strain evidence="2">phiCB2047-B</strain>
    </source>
</reference>
<proteinExistence type="predicted"/>
<dbReference type="Proteomes" id="UP000207593">
    <property type="component" value="Segment"/>
</dbReference>
<sequence>MKKIKIMLVKSMLKALGYPPIIAQIIEDMMNSKETSFRLIPIQSISLSVQFEENGPSNTFHFLSKLEHNAFVKGMEAIVMGDPHKNMALLNQEQFNEYLMQECKDDPKKVN</sequence>